<dbReference type="GO" id="GO:0005886">
    <property type="term" value="C:plasma membrane"/>
    <property type="evidence" value="ECO:0007669"/>
    <property type="project" value="TreeGrafter"/>
</dbReference>
<dbReference type="PROSITE" id="PS01219">
    <property type="entry name" value="AMMONIUM_TRANSP"/>
    <property type="match status" value="1"/>
</dbReference>
<dbReference type="PANTHER" id="PTHR43029">
    <property type="entry name" value="AMMONIUM TRANSPORTER MEP2"/>
    <property type="match status" value="1"/>
</dbReference>
<feature type="transmembrane region" description="Helical" evidence="8">
    <location>
        <begin position="184"/>
        <end position="205"/>
    </location>
</feature>
<evidence type="ECO:0000256" key="1">
    <source>
        <dbReference type="ARBA" id="ARBA00004141"/>
    </source>
</evidence>
<dbReference type="OMA" id="GFPTTPM"/>
<evidence type="ECO:0000313" key="11">
    <source>
        <dbReference type="Proteomes" id="UP000444721"/>
    </source>
</evidence>
<dbReference type="VEuPathDB" id="AmoebaDB:NfTy_061940"/>
<evidence type="ECO:0000256" key="2">
    <source>
        <dbReference type="ARBA" id="ARBA00005887"/>
    </source>
</evidence>
<dbReference type="VEuPathDB" id="AmoebaDB:FDP41_009373"/>
<dbReference type="InterPro" id="IPR029020">
    <property type="entry name" value="Ammonium/urea_transptr"/>
</dbReference>
<dbReference type="InterPro" id="IPR018047">
    <property type="entry name" value="Ammonium_transpt_CS"/>
</dbReference>
<evidence type="ECO:0000259" key="9">
    <source>
        <dbReference type="Pfam" id="PF00909"/>
    </source>
</evidence>
<evidence type="ECO:0000313" key="10">
    <source>
        <dbReference type="EMBL" id="KAF0972470.1"/>
    </source>
</evidence>
<dbReference type="SUPFAM" id="SSF111352">
    <property type="entry name" value="Ammonium transporter"/>
    <property type="match status" value="1"/>
</dbReference>
<dbReference type="GeneID" id="68116589"/>
<keyword evidence="6 8" id="KW-0472">Membrane</keyword>
<reference evidence="10 11" key="1">
    <citation type="journal article" date="2019" name="Sci. Rep.">
        <title>Nanopore sequencing improves the draft genome of the human pathogenic amoeba Naegleria fowleri.</title>
        <authorList>
            <person name="Liechti N."/>
            <person name="Schurch N."/>
            <person name="Bruggmann R."/>
            <person name="Wittwer M."/>
        </authorList>
    </citation>
    <scope>NUCLEOTIDE SEQUENCE [LARGE SCALE GENOMIC DNA]</scope>
    <source>
        <strain evidence="10 11">ATCC 30894</strain>
    </source>
</reference>
<evidence type="ECO:0000256" key="8">
    <source>
        <dbReference type="SAM" id="Phobius"/>
    </source>
</evidence>
<feature type="transmembrane region" description="Helical" evidence="8">
    <location>
        <begin position="366"/>
        <end position="389"/>
    </location>
</feature>
<comment type="caution">
    <text evidence="10">The sequence shown here is derived from an EMBL/GenBank/DDBJ whole genome shotgun (WGS) entry which is preliminary data.</text>
</comment>
<dbReference type="OrthoDB" id="534912at2759"/>
<protein>
    <recommendedName>
        <fullName evidence="9">Ammonium transporter AmtB-like domain-containing protein</fullName>
    </recommendedName>
</protein>
<dbReference type="VEuPathDB" id="AmoebaDB:NF0102760"/>
<sequence>MVSGLTSKRIVNGGFNPDIDCAIDDGDTAWVTVSSILVLAMMSALAFFEAGLSRKKETITIFSQIWIGLAVLAVCWILFGYTLVFGPTQGGVIGGLDYIAFLNVDLAKCSQHALSIPHAIFAIFQMMFACITPLLMTGAFAERLRWRAYLVFIVIWEFLVYYPLAHIIWGGGFLSHQPLDTLDFAGGIVIHTSSGIAALVCALVFGRRKDFDDHHGEPHPSNLPLAAIGAAFALSSSSVAVAAIVNTQAAACTSTVVWLVMFWVQNKKPSLVSLLNGSIAGLAGITPASGYITVHSALVIGLLLGAFSYLGIYVLKHKLKIDDALDVSSVHGITGLIGSIAIGFCATTKVNPEGADGVFYGNGWQLLAQIVGVALAFFWSGLVTFILAISIRLINRKYPYLLVNTREEEEQGLDGLEFAEISAYEETVSRDALELMLNDLEKKRLYHMRKLIDTQQEQFMLEQKQRKKFVDNVRLNLSSTGGGNGGNGSPISTPANSMTNGILSSYGTY</sequence>
<name>A0A6A5BEH1_NAEFO</name>
<keyword evidence="3" id="KW-0813">Transport</keyword>
<keyword evidence="11" id="KW-1185">Reference proteome</keyword>
<keyword evidence="5 8" id="KW-1133">Transmembrane helix</keyword>
<accession>A0A6A5BEH1</accession>
<feature type="transmembrane region" description="Helical" evidence="8">
    <location>
        <begin position="29"/>
        <end position="48"/>
    </location>
</feature>
<evidence type="ECO:0000256" key="3">
    <source>
        <dbReference type="ARBA" id="ARBA00022448"/>
    </source>
</evidence>
<keyword evidence="7" id="KW-0924">Ammonia transport</keyword>
<comment type="similarity">
    <text evidence="2">Belongs to the ammonia transporter channel (TC 1.A.11.2) family.</text>
</comment>
<comment type="subcellular location">
    <subcellularLocation>
        <location evidence="1">Membrane</location>
        <topology evidence="1">Multi-pass membrane protein</topology>
    </subcellularLocation>
</comment>
<dbReference type="Gene3D" id="1.10.3430.10">
    <property type="entry name" value="Ammonium transporter AmtB like domains"/>
    <property type="match status" value="1"/>
</dbReference>
<dbReference type="GO" id="GO:0008519">
    <property type="term" value="F:ammonium channel activity"/>
    <property type="evidence" value="ECO:0007669"/>
    <property type="project" value="InterPro"/>
</dbReference>
<feature type="transmembrane region" description="Helical" evidence="8">
    <location>
        <begin position="248"/>
        <end position="264"/>
    </location>
</feature>
<evidence type="ECO:0000256" key="6">
    <source>
        <dbReference type="ARBA" id="ARBA00023136"/>
    </source>
</evidence>
<dbReference type="RefSeq" id="XP_044557184.1">
    <property type="nucleotide sequence ID" value="XM_044713324.1"/>
</dbReference>
<feature type="transmembrane region" description="Helical" evidence="8">
    <location>
        <begin position="116"/>
        <end position="136"/>
    </location>
</feature>
<gene>
    <name evidence="10" type="ORF">FDP41_009373</name>
</gene>
<proteinExistence type="inferred from homology"/>
<evidence type="ECO:0000256" key="7">
    <source>
        <dbReference type="ARBA" id="ARBA00023177"/>
    </source>
</evidence>
<dbReference type="Pfam" id="PF00909">
    <property type="entry name" value="Ammonium_transp"/>
    <property type="match status" value="1"/>
</dbReference>
<feature type="transmembrane region" description="Helical" evidence="8">
    <location>
        <begin position="327"/>
        <end position="346"/>
    </location>
</feature>
<dbReference type="PANTHER" id="PTHR43029:SF21">
    <property type="entry name" value="AMMONIUM TRANSPORTER 1"/>
    <property type="match status" value="1"/>
</dbReference>
<feature type="transmembrane region" description="Helical" evidence="8">
    <location>
        <begin position="60"/>
        <end position="79"/>
    </location>
</feature>
<dbReference type="InterPro" id="IPR001905">
    <property type="entry name" value="Ammonium_transpt"/>
</dbReference>
<keyword evidence="4 8" id="KW-0812">Transmembrane</keyword>
<dbReference type="InterPro" id="IPR024041">
    <property type="entry name" value="NH4_transpt_AmtB-like_dom"/>
</dbReference>
<feature type="transmembrane region" description="Helical" evidence="8">
    <location>
        <begin position="298"/>
        <end position="315"/>
    </location>
</feature>
<feature type="domain" description="Ammonium transporter AmtB-like" evidence="9">
    <location>
        <begin position="29"/>
        <end position="420"/>
    </location>
</feature>
<evidence type="ECO:0000256" key="5">
    <source>
        <dbReference type="ARBA" id="ARBA00022989"/>
    </source>
</evidence>
<evidence type="ECO:0000256" key="4">
    <source>
        <dbReference type="ARBA" id="ARBA00022692"/>
    </source>
</evidence>
<dbReference type="AlphaFoldDB" id="A0A6A5BEH1"/>
<organism evidence="10 11">
    <name type="scientific">Naegleria fowleri</name>
    <name type="common">Brain eating amoeba</name>
    <dbReference type="NCBI Taxonomy" id="5763"/>
    <lineage>
        <taxon>Eukaryota</taxon>
        <taxon>Discoba</taxon>
        <taxon>Heterolobosea</taxon>
        <taxon>Tetramitia</taxon>
        <taxon>Eutetramitia</taxon>
        <taxon>Vahlkampfiidae</taxon>
        <taxon>Naegleria</taxon>
    </lineage>
</organism>
<feature type="transmembrane region" description="Helical" evidence="8">
    <location>
        <begin position="148"/>
        <end position="169"/>
    </location>
</feature>
<dbReference type="EMBL" id="VFQX01000068">
    <property type="protein sequence ID" value="KAF0972470.1"/>
    <property type="molecule type" value="Genomic_DNA"/>
</dbReference>
<dbReference type="Proteomes" id="UP000444721">
    <property type="component" value="Unassembled WGS sequence"/>
</dbReference>